<evidence type="ECO:0000313" key="4">
    <source>
        <dbReference type="Proteomes" id="UP000696931"/>
    </source>
</evidence>
<dbReference type="CDD" id="cd02209">
    <property type="entry name" value="cupin_XRE_C"/>
    <property type="match status" value="1"/>
</dbReference>
<evidence type="ECO:0000256" key="1">
    <source>
        <dbReference type="ARBA" id="ARBA00023125"/>
    </source>
</evidence>
<dbReference type="AlphaFoldDB" id="A0A933SGZ4"/>
<gene>
    <name evidence="3" type="ORF">HZA61_11810</name>
</gene>
<dbReference type="InterPro" id="IPR010982">
    <property type="entry name" value="Lambda_DNA-bd_dom_sf"/>
</dbReference>
<dbReference type="PROSITE" id="PS50943">
    <property type="entry name" value="HTH_CROC1"/>
    <property type="match status" value="1"/>
</dbReference>
<comment type="caution">
    <text evidence="3">The sequence shown here is derived from an EMBL/GenBank/DDBJ whole genome shotgun (WGS) entry which is preliminary data.</text>
</comment>
<name>A0A933SGZ4_UNCEI</name>
<dbReference type="CDD" id="cd00093">
    <property type="entry name" value="HTH_XRE"/>
    <property type="match status" value="1"/>
</dbReference>
<organism evidence="3 4">
    <name type="scientific">Eiseniibacteriota bacterium</name>
    <dbReference type="NCBI Taxonomy" id="2212470"/>
    <lineage>
        <taxon>Bacteria</taxon>
        <taxon>Candidatus Eiseniibacteriota</taxon>
    </lineage>
</organism>
<dbReference type="GO" id="GO:0003700">
    <property type="term" value="F:DNA-binding transcription factor activity"/>
    <property type="evidence" value="ECO:0007669"/>
    <property type="project" value="TreeGrafter"/>
</dbReference>
<dbReference type="EMBL" id="JACRIW010000082">
    <property type="protein sequence ID" value="MBI5170168.1"/>
    <property type="molecule type" value="Genomic_DNA"/>
</dbReference>
<dbReference type="Gene3D" id="1.10.260.40">
    <property type="entry name" value="lambda repressor-like DNA-binding domains"/>
    <property type="match status" value="1"/>
</dbReference>
<proteinExistence type="predicted"/>
<dbReference type="SUPFAM" id="SSF51182">
    <property type="entry name" value="RmlC-like cupins"/>
    <property type="match status" value="1"/>
</dbReference>
<evidence type="ECO:0000259" key="2">
    <source>
        <dbReference type="PROSITE" id="PS50943"/>
    </source>
</evidence>
<dbReference type="PANTHER" id="PTHR46797:SF2">
    <property type="entry name" value="TRANSCRIPTIONAL REGULATOR"/>
    <property type="match status" value="1"/>
</dbReference>
<accession>A0A933SGZ4</accession>
<dbReference type="Proteomes" id="UP000696931">
    <property type="component" value="Unassembled WGS sequence"/>
</dbReference>
<dbReference type="InterPro" id="IPR014710">
    <property type="entry name" value="RmlC-like_jellyroll"/>
</dbReference>
<evidence type="ECO:0000313" key="3">
    <source>
        <dbReference type="EMBL" id="MBI5170168.1"/>
    </source>
</evidence>
<sequence>MQIGKKIRDLRLRRGLTVQQLAEATGLSKGFISQVENNRTSPSLATLQDLARALETSVAYLVVEEDRVPHVVRAAERPRLQIGGNTSCVEVLSAQPKRNLELIMVELPPGVTAGDKRHYHHGEEVVLCLEGRVSLTCGDHVIVLETGDSCHYDGRVPHAAENAGLTPAKVIIAMTPAAFEPMFRVQAGTPHTIDSEIAVGNAG</sequence>
<dbReference type="Gene3D" id="2.60.120.10">
    <property type="entry name" value="Jelly Rolls"/>
    <property type="match status" value="1"/>
</dbReference>
<dbReference type="SMART" id="SM00530">
    <property type="entry name" value="HTH_XRE"/>
    <property type="match status" value="1"/>
</dbReference>
<feature type="domain" description="HTH cro/C1-type" evidence="2">
    <location>
        <begin position="7"/>
        <end position="61"/>
    </location>
</feature>
<dbReference type="SUPFAM" id="SSF47413">
    <property type="entry name" value="lambda repressor-like DNA-binding domains"/>
    <property type="match status" value="1"/>
</dbReference>
<dbReference type="GO" id="GO:0005829">
    <property type="term" value="C:cytosol"/>
    <property type="evidence" value="ECO:0007669"/>
    <property type="project" value="TreeGrafter"/>
</dbReference>
<dbReference type="Pfam" id="PF01381">
    <property type="entry name" value="HTH_3"/>
    <property type="match status" value="1"/>
</dbReference>
<dbReference type="Pfam" id="PF07883">
    <property type="entry name" value="Cupin_2"/>
    <property type="match status" value="1"/>
</dbReference>
<dbReference type="InterPro" id="IPR013096">
    <property type="entry name" value="Cupin_2"/>
</dbReference>
<dbReference type="PANTHER" id="PTHR46797">
    <property type="entry name" value="HTH-TYPE TRANSCRIPTIONAL REGULATOR"/>
    <property type="match status" value="1"/>
</dbReference>
<reference evidence="3" key="1">
    <citation type="submission" date="2020-07" db="EMBL/GenBank/DDBJ databases">
        <title>Huge and variable diversity of episymbiotic CPR bacteria and DPANN archaea in groundwater ecosystems.</title>
        <authorList>
            <person name="He C.Y."/>
            <person name="Keren R."/>
            <person name="Whittaker M."/>
            <person name="Farag I.F."/>
            <person name="Doudna J."/>
            <person name="Cate J.H.D."/>
            <person name="Banfield J.F."/>
        </authorList>
    </citation>
    <scope>NUCLEOTIDE SEQUENCE</scope>
    <source>
        <strain evidence="3">NC_groundwater_1813_Pr3_B-0.1um_71_17</strain>
    </source>
</reference>
<dbReference type="InterPro" id="IPR011051">
    <property type="entry name" value="RmlC_Cupin_sf"/>
</dbReference>
<dbReference type="InterPro" id="IPR050807">
    <property type="entry name" value="TransReg_Diox_bact_type"/>
</dbReference>
<dbReference type="GO" id="GO:0003677">
    <property type="term" value="F:DNA binding"/>
    <property type="evidence" value="ECO:0007669"/>
    <property type="project" value="UniProtKB-KW"/>
</dbReference>
<keyword evidence="1" id="KW-0238">DNA-binding</keyword>
<protein>
    <submittedName>
        <fullName evidence="3">Cupin domain-containing protein</fullName>
    </submittedName>
</protein>
<dbReference type="InterPro" id="IPR001387">
    <property type="entry name" value="Cro/C1-type_HTH"/>
</dbReference>